<feature type="compositionally biased region" description="Polar residues" evidence="1">
    <location>
        <begin position="61"/>
        <end position="87"/>
    </location>
</feature>
<dbReference type="RefSeq" id="XP_033525767.1">
    <property type="nucleotide sequence ID" value="XM_033662448.1"/>
</dbReference>
<protein>
    <submittedName>
        <fullName evidence="2">Uncharacterized protein</fullName>
    </submittedName>
</protein>
<evidence type="ECO:0000256" key="1">
    <source>
        <dbReference type="SAM" id="MobiDB-lite"/>
    </source>
</evidence>
<feature type="region of interest" description="Disordered" evidence="1">
    <location>
        <begin position="45"/>
        <end position="91"/>
    </location>
</feature>
<evidence type="ECO:0000313" key="3">
    <source>
        <dbReference type="Proteomes" id="UP000799771"/>
    </source>
</evidence>
<proteinExistence type="predicted"/>
<accession>A0A6A6AHU7</accession>
<dbReference type="AlphaFoldDB" id="A0A6A6AHU7"/>
<dbReference type="Proteomes" id="UP000799771">
    <property type="component" value="Unassembled WGS sequence"/>
</dbReference>
<evidence type="ECO:0000313" key="2">
    <source>
        <dbReference type="EMBL" id="KAF2131380.1"/>
    </source>
</evidence>
<organism evidence="2 3">
    <name type="scientific">Dothidotthia symphoricarpi CBS 119687</name>
    <dbReference type="NCBI Taxonomy" id="1392245"/>
    <lineage>
        <taxon>Eukaryota</taxon>
        <taxon>Fungi</taxon>
        <taxon>Dikarya</taxon>
        <taxon>Ascomycota</taxon>
        <taxon>Pezizomycotina</taxon>
        <taxon>Dothideomycetes</taxon>
        <taxon>Pleosporomycetidae</taxon>
        <taxon>Pleosporales</taxon>
        <taxon>Dothidotthiaceae</taxon>
        <taxon>Dothidotthia</taxon>
    </lineage>
</organism>
<dbReference type="GeneID" id="54402880"/>
<gene>
    <name evidence="2" type="ORF">P153DRAFT_193830</name>
</gene>
<reference evidence="2" key="1">
    <citation type="journal article" date="2020" name="Stud. Mycol.">
        <title>101 Dothideomycetes genomes: a test case for predicting lifestyles and emergence of pathogens.</title>
        <authorList>
            <person name="Haridas S."/>
            <person name="Albert R."/>
            <person name="Binder M."/>
            <person name="Bloem J."/>
            <person name="Labutti K."/>
            <person name="Salamov A."/>
            <person name="Andreopoulos B."/>
            <person name="Baker S."/>
            <person name="Barry K."/>
            <person name="Bills G."/>
            <person name="Bluhm B."/>
            <person name="Cannon C."/>
            <person name="Castanera R."/>
            <person name="Culley D."/>
            <person name="Daum C."/>
            <person name="Ezra D."/>
            <person name="Gonzalez J."/>
            <person name="Henrissat B."/>
            <person name="Kuo A."/>
            <person name="Liang C."/>
            <person name="Lipzen A."/>
            <person name="Lutzoni F."/>
            <person name="Magnuson J."/>
            <person name="Mondo S."/>
            <person name="Nolan M."/>
            <person name="Ohm R."/>
            <person name="Pangilinan J."/>
            <person name="Park H.-J."/>
            <person name="Ramirez L."/>
            <person name="Alfaro M."/>
            <person name="Sun H."/>
            <person name="Tritt A."/>
            <person name="Yoshinaga Y."/>
            <person name="Zwiers L.-H."/>
            <person name="Turgeon B."/>
            <person name="Goodwin S."/>
            <person name="Spatafora J."/>
            <person name="Crous P."/>
            <person name="Grigoriev I."/>
        </authorList>
    </citation>
    <scope>NUCLEOTIDE SEQUENCE</scope>
    <source>
        <strain evidence="2">CBS 119687</strain>
    </source>
</reference>
<sequence>MRLTSHMTASFCCNLEALKSYDEADRTIAIAHVLSSSEGCIIPRSPSAVTGHTIAPKQERSTSSSSQRGHISSKLNYRQTPSPNNSPGRYASEDIDLRLFSNTPLPAAVEITRFPPGEIGGRESRRLDPKIALEPARFVLSTRVFSPQVPTSCRELWKKKVHPILPEMICTAFMTTTCHLHLSSRARFPPEQVLRSLE</sequence>
<name>A0A6A6AHU7_9PLEO</name>
<dbReference type="EMBL" id="ML977502">
    <property type="protein sequence ID" value="KAF2131380.1"/>
    <property type="molecule type" value="Genomic_DNA"/>
</dbReference>
<keyword evidence="3" id="KW-1185">Reference proteome</keyword>